<organism evidence="1 2">
    <name type="scientific">Pleurodeles waltl</name>
    <name type="common">Iberian ribbed newt</name>
    <dbReference type="NCBI Taxonomy" id="8319"/>
    <lineage>
        <taxon>Eukaryota</taxon>
        <taxon>Metazoa</taxon>
        <taxon>Chordata</taxon>
        <taxon>Craniata</taxon>
        <taxon>Vertebrata</taxon>
        <taxon>Euteleostomi</taxon>
        <taxon>Amphibia</taxon>
        <taxon>Batrachia</taxon>
        <taxon>Caudata</taxon>
        <taxon>Salamandroidea</taxon>
        <taxon>Salamandridae</taxon>
        <taxon>Pleurodelinae</taxon>
        <taxon>Pleurodeles</taxon>
    </lineage>
</organism>
<comment type="caution">
    <text evidence="1">The sequence shown here is derived from an EMBL/GenBank/DDBJ whole genome shotgun (WGS) entry which is preliminary data.</text>
</comment>
<proteinExistence type="predicted"/>
<protein>
    <submittedName>
        <fullName evidence="1">Uncharacterized protein</fullName>
    </submittedName>
</protein>
<keyword evidence="2" id="KW-1185">Reference proteome</keyword>
<accession>A0AAV7S2Q2</accession>
<sequence>MVFSLFFPAPAVSLRLHSLQTGWDGQAQVKECLEPSEAQRTTWQPGWGKGHLSQPTEMKRLPCLLAACASVDQRGRQRACTSCCGAMNQPPAGSEGVGSRDRLHPQLAILTACRALLLSIVASPVLLRGSH</sequence>
<evidence type="ECO:0000313" key="2">
    <source>
        <dbReference type="Proteomes" id="UP001066276"/>
    </source>
</evidence>
<evidence type="ECO:0000313" key="1">
    <source>
        <dbReference type="EMBL" id="KAJ1159076.1"/>
    </source>
</evidence>
<name>A0AAV7S2Q2_PLEWA</name>
<gene>
    <name evidence="1" type="ORF">NDU88_011746</name>
</gene>
<dbReference type="Proteomes" id="UP001066276">
    <property type="component" value="Chromosome 5"/>
</dbReference>
<dbReference type="AlphaFoldDB" id="A0AAV7S2Q2"/>
<dbReference type="EMBL" id="JANPWB010000009">
    <property type="protein sequence ID" value="KAJ1159076.1"/>
    <property type="molecule type" value="Genomic_DNA"/>
</dbReference>
<reference evidence="1" key="1">
    <citation type="journal article" date="2022" name="bioRxiv">
        <title>Sequencing and chromosome-scale assembly of the giantPleurodeles waltlgenome.</title>
        <authorList>
            <person name="Brown T."/>
            <person name="Elewa A."/>
            <person name="Iarovenko S."/>
            <person name="Subramanian E."/>
            <person name="Araus A.J."/>
            <person name="Petzold A."/>
            <person name="Susuki M."/>
            <person name="Suzuki K.-i.T."/>
            <person name="Hayashi T."/>
            <person name="Toyoda A."/>
            <person name="Oliveira C."/>
            <person name="Osipova E."/>
            <person name="Leigh N.D."/>
            <person name="Simon A."/>
            <person name="Yun M.H."/>
        </authorList>
    </citation>
    <scope>NUCLEOTIDE SEQUENCE</scope>
    <source>
        <strain evidence="1">20211129_DDA</strain>
        <tissue evidence="1">Liver</tissue>
    </source>
</reference>